<keyword evidence="1" id="KW-0175">Coiled coil</keyword>
<evidence type="ECO:0000313" key="4">
    <source>
        <dbReference type="Proteomes" id="UP000627292"/>
    </source>
</evidence>
<dbReference type="EMBL" id="BMIB01000002">
    <property type="protein sequence ID" value="GGH66728.1"/>
    <property type="molecule type" value="Genomic_DNA"/>
</dbReference>
<comment type="caution">
    <text evidence="3">The sequence shown here is derived from an EMBL/GenBank/DDBJ whole genome shotgun (WGS) entry which is preliminary data.</text>
</comment>
<keyword evidence="2" id="KW-1133">Transmembrane helix</keyword>
<dbReference type="GO" id="GO:0003677">
    <property type="term" value="F:DNA binding"/>
    <property type="evidence" value="ECO:0007669"/>
    <property type="project" value="InterPro"/>
</dbReference>
<evidence type="ECO:0000256" key="2">
    <source>
        <dbReference type="SAM" id="Phobius"/>
    </source>
</evidence>
<keyword evidence="2" id="KW-0812">Transmembrane</keyword>
<dbReference type="AlphaFoldDB" id="A0A917IY18"/>
<dbReference type="SUPFAM" id="SSF46894">
    <property type="entry name" value="C-terminal effector domain of the bipartite response regulators"/>
    <property type="match status" value="1"/>
</dbReference>
<evidence type="ECO:0008006" key="5">
    <source>
        <dbReference type="Google" id="ProtNLM"/>
    </source>
</evidence>
<protein>
    <recommendedName>
        <fullName evidence="5">HTH luxR-type domain-containing protein</fullName>
    </recommendedName>
</protein>
<dbReference type="Gene3D" id="1.25.40.10">
    <property type="entry name" value="Tetratricopeptide repeat domain"/>
    <property type="match status" value="1"/>
</dbReference>
<accession>A0A917IY18</accession>
<keyword evidence="4" id="KW-1185">Reference proteome</keyword>
<dbReference type="Gene3D" id="1.10.10.10">
    <property type="entry name" value="Winged helix-like DNA-binding domain superfamily/Winged helix DNA-binding domain"/>
    <property type="match status" value="1"/>
</dbReference>
<reference evidence="3" key="2">
    <citation type="submission" date="2020-09" db="EMBL/GenBank/DDBJ databases">
        <authorList>
            <person name="Sun Q."/>
            <person name="Zhou Y."/>
        </authorList>
    </citation>
    <scope>NUCLEOTIDE SEQUENCE</scope>
    <source>
        <strain evidence="3">CGMCC 1.15290</strain>
    </source>
</reference>
<reference evidence="3" key="1">
    <citation type="journal article" date="2014" name="Int. J. Syst. Evol. Microbiol.">
        <title>Complete genome sequence of Corynebacterium casei LMG S-19264T (=DSM 44701T), isolated from a smear-ripened cheese.</title>
        <authorList>
            <consortium name="US DOE Joint Genome Institute (JGI-PGF)"/>
            <person name="Walter F."/>
            <person name="Albersmeier A."/>
            <person name="Kalinowski J."/>
            <person name="Ruckert C."/>
        </authorList>
    </citation>
    <scope>NUCLEOTIDE SEQUENCE</scope>
    <source>
        <strain evidence="3">CGMCC 1.15290</strain>
    </source>
</reference>
<dbReference type="InterPro" id="IPR036388">
    <property type="entry name" value="WH-like_DNA-bd_sf"/>
</dbReference>
<dbReference type="GO" id="GO:0006355">
    <property type="term" value="P:regulation of DNA-templated transcription"/>
    <property type="evidence" value="ECO:0007669"/>
    <property type="project" value="InterPro"/>
</dbReference>
<feature type="coiled-coil region" evidence="1">
    <location>
        <begin position="410"/>
        <end position="444"/>
    </location>
</feature>
<sequence length="558" mass="64966">MKYLISFLLALGLYAGYAQQPQSLLFKSHAERLLLMQPFYHNFLWTADSISIFNKIDSVRQLAIAHKDDDLLMEAHMMYVHYFFYRPNLGHELLAAKLDSLQQQAVEQKRLWAEILAENLKSFFNFDVLHNYEAAFVHKHRVYQLIKNISPADFPYKQACLTQTAHNYYVFRDYRECLFFNKEALAAEPSIRLEAYPTRLGILNTMGICYQQMNMPDSSDYYFRETYNLADKLNIPVWKGISSGNLGHNYFLRKAYDKAEPLLLYDVKEARAIADWGLASGSLMVLANISLIRKDFAKARQQIMEARGYVYRSGQYRRLKDLYPLLCKLYTAENQPGLAAVYLDSALFVTDSVTRQTNALLMLRAEQRAHKAQYDAEIAAVQNRRHINILQRNGLIGFVFLLLLVSLWVFREQTKKQQRQEEDIKRAEKELKMFARNIAEKNEIISLLREQSETDAHDTVEQLKQSTILTEEDWEYFCALFDKVHTGYLHRVKKKLPDLTPAEVRFVVLSRLQLSLQEMAAMLGINQPSVRKTRSRLKKKLDIDMEDDASLDKLVADI</sequence>
<keyword evidence="2" id="KW-0472">Membrane</keyword>
<gene>
    <name evidence="3" type="ORF">GCM10011379_21210</name>
</gene>
<organism evidence="3 4">
    <name type="scientific">Filimonas zeae</name>
    <dbReference type="NCBI Taxonomy" id="1737353"/>
    <lineage>
        <taxon>Bacteria</taxon>
        <taxon>Pseudomonadati</taxon>
        <taxon>Bacteroidota</taxon>
        <taxon>Chitinophagia</taxon>
        <taxon>Chitinophagales</taxon>
        <taxon>Chitinophagaceae</taxon>
        <taxon>Filimonas</taxon>
    </lineage>
</organism>
<proteinExistence type="predicted"/>
<dbReference type="Proteomes" id="UP000627292">
    <property type="component" value="Unassembled WGS sequence"/>
</dbReference>
<feature type="transmembrane region" description="Helical" evidence="2">
    <location>
        <begin position="394"/>
        <end position="410"/>
    </location>
</feature>
<name>A0A917IY18_9BACT</name>
<dbReference type="InterPro" id="IPR016032">
    <property type="entry name" value="Sig_transdc_resp-reg_C-effctor"/>
</dbReference>
<dbReference type="RefSeq" id="WP_188952001.1">
    <property type="nucleotide sequence ID" value="NZ_BMIB01000002.1"/>
</dbReference>
<dbReference type="InterPro" id="IPR011990">
    <property type="entry name" value="TPR-like_helical_dom_sf"/>
</dbReference>
<evidence type="ECO:0000256" key="1">
    <source>
        <dbReference type="SAM" id="Coils"/>
    </source>
</evidence>
<dbReference type="SUPFAM" id="SSF48452">
    <property type="entry name" value="TPR-like"/>
    <property type="match status" value="1"/>
</dbReference>
<evidence type="ECO:0000313" key="3">
    <source>
        <dbReference type="EMBL" id="GGH66728.1"/>
    </source>
</evidence>